<evidence type="ECO:0000256" key="3">
    <source>
        <dbReference type="ARBA" id="ARBA00009714"/>
    </source>
</evidence>
<evidence type="ECO:0000256" key="10">
    <source>
        <dbReference type="ARBA" id="ARBA00024479"/>
    </source>
</evidence>
<name>A0A427YWX5_9TREE</name>
<evidence type="ECO:0000256" key="2">
    <source>
        <dbReference type="ARBA" id="ARBA00004623"/>
    </source>
</evidence>
<feature type="region of interest" description="Disordered" evidence="13">
    <location>
        <begin position="303"/>
        <end position="346"/>
    </location>
</feature>
<feature type="compositionally biased region" description="Low complexity" evidence="13">
    <location>
        <begin position="1755"/>
        <end position="1767"/>
    </location>
</feature>
<comment type="catalytic activity">
    <reaction evidence="10">
        <text>a 1,2-diacyl-sn-glycero-3-phospho-L-serine(in) = a 1,2-diacyl-sn-glycero-3-phospho-L-serine(out)</text>
        <dbReference type="Rhea" id="RHEA:38663"/>
        <dbReference type="ChEBI" id="CHEBI:57262"/>
    </reaction>
</comment>
<comment type="subcellular location">
    <subcellularLocation>
        <location evidence="1">Endoplasmic reticulum membrane</location>
        <topology evidence="1">Peripheral membrane protein</topology>
    </subcellularLocation>
    <subcellularLocation>
        <location evidence="2">Preautophagosomal structure membrane</location>
        <topology evidence="2">Peripheral membrane protein</topology>
    </subcellularLocation>
</comment>
<proteinExistence type="inferred from homology"/>
<keyword evidence="9" id="KW-0472">Membrane</keyword>
<feature type="region of interest" description="Disordered" evidence="13">
    <location>
        <begin position="1750"/>
        <end position="1773"/>
    </location>
</feature>
<protein>
    <recommendedName>
        <fullName evidence="4">Autophagy-related protein 2</fullName>
    </recommendedName>
</protein>
<evidence type="ECO:0000256" key="1">
    <source>
        <dbReference type="ARBA" id="ARBA00004406"/>
    </source>
</evidence>
<evidence type="ECO:0000256" key="12">
    <source>
        <dbReference type="ARBA" id="ARBA00024631"/>
    </source>
</evidence>
<keyword evidence="6" id="KW-0256">Endoplasmic reticulum</keyword>
<keyword evidence="7" id="KW-0072">Autophagy</keyword>
<evidence type="ECO:0000256" key="4">
    <source>
        <dbReference type="ARBA" id="ARBA00018070"/>
    </source>
</evidence>
<dbReference type="GO" id="GO:0005789">
    <property type="term" value="C:endoplasmic reticulum membrane"/>
    <property type="evidence" value="ECO:0007669"/>
    <property type="project" value="UniProtKB-SubCell"/>
</dbReference>
<dbReference type="Proteomes" id="UP000279259">
    <property type="component" value="Unassembled WGS sequence"/>
</dbReference>
<accession>A0A427YWX5</accession>
<evidence type="ECO:0000256" key="5">
    <source>
        <dbReference type="ARBA" id="ARBA00022448"/>
    </source>
</evidence>
<feature type="compositionally biased region" description="Low complexity" evidence="13">
    <location>
        <begin position="518"/>
        <end position="530"/>
    </location>
</feature>
<feature type="region of interest" description="Disordered" evidence="13">
    <location>
        <begin position="193"/>
        <end position="221"/>
    </location>
</feature>
<evidence type="ECO:0000256" key="7">
    <source>
        <dbReference type="ARBA" id="ARBA00023006"/>
    </source>
</evidence>
<dbReference type="GO" id="GO:0032266">
    <property type="term" value="F:phosphatidylinositol-3-phosphate binding"/>
    <property type="evidence" value="ECO:0007669"/>
    <property type="project" value="TreeGrafter"/>
</dbReference>
<evidence type="ECO:0000256" key="13">
    <source>
        <dbReference type="SAM" id="MobiDB-lite"/>
    </source>
</evidence>
<dbReference type="InterPro" id="IPR026849">
    <property type="entry name" value="ATG2"/>
</dbReference>
<evidence type="ECO:0000256" key="6">
    <source>
        <dbReference type="ARBA" id="ARBA00022824"/>
    </source>
</evidence>
<dbReference type="GO" id="GO:0061908">
    <property type="term" value="C:phagophore"/>
    <property type="evidence" value="ECO:0007669"/>
    <property type="project" value="TreeGrafter"/>
</dbReference>
<dbReference type="PANTHER" id="PTHR13190">
    <property type="entry name" value="AUTOPHAGY-RELATED 2, ISOFORM A"/>
    <property type="match status" value="1"/>
</dbReference>
<evidence type="ECO:0000256" key="11">
    <source>
        <dbReference type="ARBA" id="ARBA00024615"/>
    </source>
</evidence>
<dbReference type="Pfam" id="PF13329">
    <property type="entry name" value="ATG2_CAD"/>
    <property type="match status" value="1"/>
</dbReference>
<feature type="region of interest" description="Disordered" evidence="13">
    <location>
        <begin position="602"/>
        <end position="634"/>
    </location>
</feature>
<feature type="compositionally biased region" description="Basic residues" evidence="13">
    <location>
        <begin position="1621"/>
        <end position="1632"/>
    </location>
</feature>
<feature type="region of interest" description="Disordered" evidence="13">
    <location>
        <begin position="1593"/>
        <end position="1632"/>
    </location>
</feature>
<feature type="region of interest" description="Disordered" evidence="13">
    <location>
        <begin position="376"/>
        <end position="432"/>
    </location>
</feature>
<keyword evidence="8" id="KW-0445">Lipid transport</keyword>
<comment type="caution">
    <text evidence="14">The sequence shown here is derived from an EMBL/GenBank/DDBJ whole genome shotgun (WGS) entry which is preliminary data.</text>
</comment>
<dbReference type="GO" id="GO:0043495">
    <property type="term" value="F:protein-membrane adaptor activity"/>
    <property type="evidence" value="ECO:0007669"/>
    <property type="project" value="TreeGrafter"/>
</dbReference>
<reference evidence="14 15" key="1">
    <citation type="submission" date="2018-11" db="EMBL/GenBank/DDBJ databases">
        <title>Genome sequence of Saitozyma podzolica DSM 27192.</title>
        <authorList>
            <person name="Aliyu H."/>
            <person name="Gorte O."/>
            <person name="Ochsenreither K."/>
        </authorList>
    </citation>
    <scope>NUCLEOTIDE SEQUENCE [LARGE SCALE GENOMIC DNA]</scope>
    <source>
        <strain evidence="14 15">DSM 27192</strain>
    </source>
</reference>
<dbReference type="GO" id="GO:0034727">
    <property type="term" value="P:piecemeal microautophagy of the nucleus"/>
    <property type="evidence" value="ECO:0007669"/>
    <property type="project" value="TreeGrafter"/>
</dbReference>
<feature type="compositionally biased region" description="Polar residues" evidence="13">
    <location>
        <begin position="607"/>
        <end position="618"/>
    </location>
</feature>
<feature type="region of interest" description="Disordered" evidence="13">
    <location>
        <begin position="450"/>
        <end position="482"/>
    </location>
</feature>
<comment type="catalytic activity">
    <reaction evidence="12">
        <text>a 1,2-diacyl-sn-glycero-3-phosphocholine(in) = a 1,2-diacyl-sn-glycero-3-phosphocholine(out)</text>
        <dbReference type="Rhea" id="RHEA:38571"/>
        <dbReference type="ChEBI" id="CHEBI:57643"/>
    </reaction>
</comment>
<dbReference type="EMBL" id="RSCD01000001">
    <property type="protein sequence ID" value="RSH95607.1"/>
    <property type="molecule type" value="Genomic_DNA"/>
</dbReference>
<comment type="catalytic activity">
    <reaction evidence="11">
        <text>a 1,2-diacyl-sn-glycero-3-phosphoethanolamine(in) = a 1,2-diacyl-sn-glycero-3-phosphoethanolamine(out)</text>
        <dbReference type="Rhea" id="RHEA:38895"/>
        <dbReference type="ChEBI" id="CHEBI:64612"/>
    </reaction>
</comment>
<feature type="compositionally biased region" description="Low complexity" evidence="13">
    <location>
        <begin position="317"/>
        <end position="346"/>
    </location>
</feature>
<gene>
    <name evidence="14" type="primary">ATG2</name>
    <name evidence="14" type="ORF">EHS25_000699</name>
</gene>
<dbReference type="GO" id="GO:0000422">
    <property type="term" value="P:autophagy of mitochondrion"/>
    <property type="evidence" value="ECO:0007669"/>
    <property type="project" value="TreeGrafter"/>
</dbReference>
<dbReference type="GO" id="GO:0061723">
    <property type="term" value="P:glycophagy"/>
    <property type="evidence" value="ECO:0007669"/>
    <property type="project" value="TreeGrafter"/>
</dbReference>
<dbReference type="PANTHER" id="PTHR13190:SF1">
    <property type="entry name" value="AUTOPHAGY-RELATED 2, ISOFORM A"/>
    <property type="match status" value="1"/>
</dbReference>
<feature type="compositionally biased region" description="Polar residues" evidence="13">
    <location>
        <begin position="1594"/>
        <end position="1604"/>
    </location>
</feature>
<evidence type="ECO:0000256" key="8">
    <source>
        <dbReference type="ARBA" id="ARBA00023055"/>
    </source>
</evidence>
<feature type="compositionally biased region" description="Pro residues" evidence="13">
    <location>
        <begin position="303"/>
        <end position="313"/>
    </location>
</feature>
<sequence>MWSVPSFLSWPFSLPSLPSISLPANIQRRFLSYVLQRTLGRYVRAGGLDVERIQAQISEGWVEIEGLEVNTEEINSLIPGSVPLTLTSGALAKVTARVPFPNLLSDPLSLTLETLTLDFTLSPLSTKGKSPDSRSRTSSAPLLSPGVDLASSVTSAADDFLHEELDAYEEAELDRSIRQSLVLSQTDPFSNDDLPGAFPFPSQSQNQGAGPNPNSPPASHAVESTTVLAGLVERILARLQFKVKDIRIRIRFDDKSHGGVFELRIAEVRYADESESSEYPTLRQTIRAVRISSVSIYMLDLPSPSPTSSPARPPFHSTSSRSSSVSSTTTSTSTSSVSSSDSSTTDPQAEMYMSLAVADLRQSVADTVASGASVYQSAMSERVIEEEPEGRDGSSASDNRSNSTGSPRTSVRGRSRSRSATPTGHPRPPSEVLLLTFGSEDIVMRLKTTRPSGPYAAAPQSPPTDSHPSQSPSRSTFPANTGSQLPALDIELSMGTIAALICPDQTATIFCALQAATRPPSETSPGSPTPDSAGSNVQPRLDPRIRVKAIVVALVYDMRATDSIGYATAAAQFWAKPGATYIPFGHLKLRLEGLDSGYSSKGYVPRPSSTSRPKSHSISTSTRRTSNAAHFGPRPPVMTLTLSEMSIFEYLASDPPSEGTTDDTPPGGAFPVLIFDANLPRQYDVAPGAQSPLGLGLGVRLSSPSAPASKIVPPPTFPEFDTVDWRNSGLQKKSGVGDKAWKVRPKGRGVLKGGTHFAGEAEEGPVISVRKELNATSPAIVQTQPVHIFIDLSLVERLLPMLRSIAPAIRHPPVERETPLGLRPTLPTPGSGLPRVQSSHYVIEDLDAQASSLSTVQAVQGPSEILILRCPVVRLDIRCPAPPNRRSTWGDGGHLRSGIVTLDIHGLAARIGQPRTADLTQPLPTRRASHVAPPSHQAAAMQVEWQKMVFFFCRVPEKRSSAFLVVGPLAPEEGEEDMSPLLPFVEIKTVATPTQSKMQVLTARIPSVQAKILQPTIEGLQFFADDITHWLDGAFGDGSAPKPRDDLKMIGSRFFGSKASSSASSSAIDDDEEDDTAATRLRVSISESDIALHVPREDGGERVLSLRASDVDAKVESNVTGRQETAFNLVVMDADFFDRSDPASPTRILGRTTPLTLTAHNSPVVSLRFSSLTDIATGTKETGIKLTSTSWTFFLTQDLAWVQELKAFAKTPEGVFEDVVPSEVTRIALNLYDCSVHIAAPTVGGALVLVLGSMEVRTDLVSDGEENTVEMGLAGGYVLAVDDRAAVGTPQSGYQLSVEAWRRAGYASLLEFEAFDMQVFRDLSGSHVVVVDILQAMGKITACADSMATLGVVVGDIAKLAPAKPPADEPERSPAMLEHSINVFSSVDEEAFKRIPDIVSGADMIEDDLPTNLDYLDAATRHSAAALTMDRSTGETLRTWQTEGDRGDLDRFAGEVNGETIKILYNLPFEVEENYWDTLPVIRNGLGDDTKLGKLRVRVHDCNIGIFLHDGYDWARTRKAIEDEIKAVRKRLEKIRQLLASGQKADESIEKTGTSSVLFNSVYIGLDQSRENLDSAALIAAIDEELEDLGGAETASQSSWQSFPTARGGAGPGAGSSRPITKTRLKGRRLARSKRPQIEIALRGVRAEVDVFGPEDQVASRVNARVKSLEILDHIKTSTWKKFLTEMKADSRGNIRETDADMVRVELVAVRPSLPNTEEEYRLKAKMLPLRLHVDQDALDFLKRFGSFQPPAPAPGSSAPSQPEPQARTGSSKEPFFQHVEIYPVEIKLDYKPKRVDFAALREGKTIELMNFFHFDGAEMTLRHITMSGVSGWSRLSTMLQDIWTPDVKANQLADVISGVSPIRSMVNVGSGVADLILLPIEQYRKDGRLARGVQRGTNSFVRSTAMEMMKLGARLATGTQVILERAEGVLGGGTKFADGLVAEVEPSLMERTEMERGLDGEEGSEDEGLGELVSRYANQPSGAVEGVQEAYRSLSKNINSAAQTILAVPMEVYERSGGDGPLKAVVRAVPIAVLKPMIGASEAVSKTLLGVRNSLDPQARRELGDKYK</sequence>
<evidence type="ECO:0000313" key="14">
    <source>
        <dbReference type="EMBL" id="RSH95607.1"/>
    </source>
</evidence>
<keyword evidence="5" id="KW-0813">Transport</keyword>
<dbReference type="GO" id="GO:0034045">
    <property type="term" value="C:phagophore assembly site membrane"/>
    <property type="evidence" value="ECO:0007669"/>
    <property type="project" value="UniProtKB-SubCell"/>
</dbReference>
<organism evidence="14 15">
    <name type="scientific">Saitozyma podzolica</name>
    <dbReference type="NCBI Taxonomy" id="1890683"/>
    <lineage>
        <taxon>Eukaryota</taxon>
        <taxon>Fungi</taxon>
        <taxon>Dikarya</taxon>
        <taxon>Basidiomycota</taxon>
        <taxon>Agaricomycotina</taxon>
        <taxon>Tremellomycetes</taxon>
        <taxon>Tremellales</taxon>
        <taxon>Trimorphomycetaceae</taxon>
        <taxon>Saitozyma</taxon>
    </lineage>
</organism>
<dbReference type="GO" id="GO:0006869">
    <property type="term" value="P:lipid transport"/>
    <property type="evidence" value="ECO:0007669"/>
    <property type="project" value="UniProtKB-KW"/>
</dbReference>
<evidence type="ECO:0000313" key="15">
    <source>
        <dbReference type="Proteomes" id="UP000279259"/>
    </source>
</evidence>
<dbReference type="OrthoDB" id="18982at2759"/>
<keyword evidence="15" id="KW-1185">Reference proteome</keyword>
<dbReference type="GO" id="GO:0061709">
    <property type="term" value="P:reticulophagy"/>
    <property type="evidence" value="ECO:0007669"/>
    <property type="project" value="TreeGrafter"/>
</dbReference>
<evidence type="ECO:0000256" key="9">
    <source>
        <dbReference type="ARBA" id="ARBA00023136"/>
    </source>
</evidence>
<dbReference type="STRING" id="1890683.A0A427YWX5"/>
<dbReference type="GO" id="GO:0000045">
    <property type="term" value="P:autophagosome assembly"/>
    <property type="evidence" value="ECO:0007669"/>
    <property type="project" value="TreeGrafter"/>
</dbReference>
<feature type="region of interest" description="Disordered" evidence="13">
    <location>
        <begin position="123"/>
        <end position="143"/>
    </location>
</feature>
<feature type="compositionally biased region" description="Polar residues" evidence="13">
    <location>
        <begin position="463"/>
        <end position="482"/>
    </location>
</feature>
<comment type="similarity">
    <text evidence="3">Belongs to the ATG2 family.</text>
</comment>
<feature type="region of interest" description="Disordered" evidence="13">
    <location>
        <begin position="518"/>
        <end position="540"/>
    </location>
</feature>